<reference evidence="1 2" key="1">
    <citation type="submission" date="2024-02" db="EMBL/GenBank/DDBJ databases">
        <authorList>
            <person name="Daric V."/>
            <person name="Darras S."/>
        </authorList>
    </citation>
    <scope>NUCLEOTIDE SEQUENCE [LARGE SCALE GENOMIC DNA]</scope>
</reference>
<keyword evidence="2" id="KW-1185">Reference proteome</keyword>
<dbReference type="EMBL" id="CAWYQH010000106">
    <property type="protein sequence ID" value="CAK8687797.1"/>
    <property type="molecule type" value="Genomic_DNA"/>
</dbReference>
<dbReference type="Proteomes" id="UP001642483">
    <property type="component" value="Unassembled WGS sequence"/>
</dbReference>
<organism evidence="1 2">
    <name type="scientific">Clavelina lepadiformis</name>
    <name type="common">Light-bulb sea squirt</name>
    <name type="synonym">Ascidia lepadiformis</name>
    <dbReference type="NCBI Taxonomy" id="159417"/>
    <lineage>
        <taxon>Eukaryota</taxon>
        <taxon>Metazoa</taxon>
        <taxon>Chordata</taxon>
        <taxon>Tunicata</taxon>
        <taxon>Ascidiacea</taxon>
        <taxon>Aplousobranchia</taxon>
        <taxon>Clavelinidae</taxon>
        <taxon>Clavelina</taxon>
    </lineage>
</organism>
<gene>
    <name evidence="1" type="ORF">CVLEPA_LOCUS19858</name>
</gene>
<name>A0ABP0G7L9_CLALP</name>
<accession>A0ABP0G7L9</accession>
<protein>
    <submittedName>
        <fullName evidence="1">Uncharacterized protein</fullName>
    </submittedName>
</protein>
<comment type="caution">
    <text evidence="1">The sequence shown here is derived from an EMBL/GenBank/DDBJ whole genome shotgun (WGS) entry which is preliminary data.</text>
</comment>
<evidence type="ECO:0000313" key="1">
    <source>
        <dbReference type="EMBL" id="CAK8687797.1"/>
    </source>
</evidence>
<evidence type="ECO:0000313" key="2">
    <source>
        <dbReference type="Proteomes" id="UP001642483"/>
    </source>
</evidence>
<sequence length="79" mass="9266">MCLLRQFIQRHQESRFCGVIVFITTRHSFLPIILHSPQILGFNSRPSLKAEDVLKNTIFNNLFTVEEANRALKKCYKML</sequence>
<proteinExistence type="predicted"/>